<dbReference type="GO" id="GO:0006430">
    <property type="term" value="P:lysyl-tRNA aminoacylation"/>
    <property type="evidence" value="ECO:0007669"/>
    <property type="project" value="InterPro"/>
</dbReference>
<dbReference type="KEGG" id="baph:IX46_03005"/>
<dbReference type="PANTHER" id="PTHR42918:SF6">
    <property type="entry name" value="ELONGATION FACTOR P--(R)-BETA-LYSINE LIGASE"/>
    <property type="match status" value="1"/>
</dbReference>
<dbReference type="NCBIfam" id="TIGR00462">
    <property type="entry name" value="genX"/>
    <property type="match status" value="1"/>
</dbReference>
<reference evidence="7 8" key="1">
    <citation type="journal article" date="2015" name="J Genomics">
        <title>Whole Genome Sequence of the Soybean Aphid Endosymbiont Buchnera aphidicola and Genetic Differentiation among Biotype-Specific Strains.</title>
        <authorList>
            <person name="Cassone B.J."/>
            <person name="Wenger J.A."/>
            <person name="Michel A.P."/>
        </authorList>
    </citation>
    <scope>NUCLEOTIDE SEQUENCE [LARGE SCALE GENOMIC DNA]</scope>
    <source>
        <strain evidence="7 8">BAg</strain>
    </source>
</reference>
<dbReference type="PANTHER" id="PTHR42918">
    <property type="entry name" value="LYSYL-TRNA SYNTHETASE"/>
    <property type="match status" value="1"/>
</dbReference>
<dbReference type="Pfam" id="PF00152">
    <property type="entry name" value="tRNA-synt_2"/>
    <property type="match status" value="1"/>
</dbReference>
<dbReference type="PATRIC" id="fig|1265350.3.peg.568"/>
<protein>
    <submittedName>
        <fullName evidence="7">Lysyl-tRNA synthetase</fullName>
    </submittedName>
</protein>
<dbReference type="SUPFAM" id="SSF55681">
    <property type="entry name" value="Class II aaRS and biotin synthetases"/>
    <property type="match status" value="1"/>
</dbReference>
<dbReference type="InterPro" id="IPR004364">
    <property type="entry name" value="Aa-tRNA-synt_II"/>
</dbReference>
<dbReference type="InterPro" id="IPR018149">
    <property type="entry name" value="Lys-tRNA-synth_II_C"/>
</dbReference>
<dbReference type="GO" id="GO:0004824">
    <property type="term" value="F:lysine-tRNA ligase activity"/>
    <property type="evidence" value="ECO:0007669"/>
    <property type="project" value="InterPro"/>
</dbReference>
<dbReference type="InterPro" id="IPR006195">
    <property type="entry name" value="aa-tRNA-synth_II"/>
</dbReference>
<dbReference type="AlphaFoldDB" id="A0A0M4HJ01"/>
<evidence type="ECO:0000313" key="8">
    <source>
        <dbReference type="Proteomes" id="UP000066321"/>
    </source>
</evidence>
<evidence type="ECO:0000256" key="1">
    <source>
        <dbReference type="ARBA" id="ARBA00011738"/>
    </source>
</evidence>
<dbReference type="RefSeq" id="WP_053940492.1">
    <property type="nucleotide sequence ID" value="NZ_CP009253.1"/>
</dbReference>
<comment type="catalytic activity">
    <reaction evidence="5">
        <text>D-beta-lysine + L-lysyl-[protein] + ATP = N(6)-((3R)-3,6-diaminohexanoyl)-L-lysyl-[protein] + AMP + diphosphate + H(+)</text>
        <dbReference type="Rhea" id="RHEA:83435"/>
        <dbReference type="Rhea" id="RHEA-COMP:9752"/>
        <dbReference type="Rhea" id="RHEA-COMP:20131"/>
        <dbReference type="ChEBI" id="CHEBI:15378"/>
        <dbReference type="ChEBI" id="CHEBI:29969"/>
        <dbReference type="ChEBI" id="CHEBI:30616"/>
        <dbReference type="ChEBI" id="CHEBI:33019"/>
        <dbReference type="ChEBI" id="CHEBI:84138"/>
        <dbReference type="ChEBI" id="CHEBI:156053"/>
        <dbReference type="ChEBI" id="CHEBI:456215"/>
    </reaction>
    <physiologicalReaction direction="left-to-right" evidence="5">
        <dbReference type="Rhea" id="RHEA:83436"/>
    </physiologicalReaction>
</comment>
<keyword evidence="2" id="KW-0436">Ligase</keyword>
<evidence type="ECO:0000256" key="5">
    <source>
        <dbReference type="ARBA" id="ARBA00052794"/>
    </source>
</evidence>
<accession>A0A0M4HJ01</accession>
<sequence length="325" mass="38310">MERHWKPSASIKNLIKRAEIINDIRLFFLEKKILEVETPILSQSTVTDINLTPFETNYFFSENTSNKLKLWLITSPEYHMKRLLAAKSGPIYQICHSFRNQEYGTHHNPEFTMLEWYQISCSMETFIKQIDLFLQKILKSKKSKKISYQEVFIKYLNIDPFSTNVSELHKISKKFNLQYLTELEKNLHILIEMLFTLVIEPLLAKEDQPIFIYHFPIEQASLAAQNYKDNRIAERFEIFFKGIEIGNGFYELTDYLEHKKRLINDNKNRQKMNLPIRKIDNNFLSAIKHGLPLCSGVAIGIDRLIMIALNKKSINEVISFSFDRC</sequence>
<dbReference type="InterPro" id="IPR045864">
    <property type="entry name" value="aa-tRNA-synth_II/BPL/LPL"/>
</dbReference>
<dbReference type="GO" id="GO:0005524">
    <property type="term" value="F:ATP binding"/>
    <property type="evidence" value="ECO:0007669"/>
    <property type="project" value="UniProtKB-KW"/>
</dbReference>
<evidence type="ECO:0000256" key="2">
    <source>
        <dbReference type="ARBA" id="ARBA00022598"/>
    </source>
</evidence>
<evidence type="ECO:0000259" key="6">
    <source>
        <dbReference type="PROSITE" id="PS50862"/>
    </source>
</evidence>
<evidence type="ECO:0000256" key="4">
    <source>
        <dbReference type="ARBA" id="ARBA00022840"/>
    </source>
</evidence>
<dbReference type="Proteomes" id="UP000066321">
    <property type="component" value="Chromosome"/>
</dbReference>
<evidence type="ECO:0000313" key="7">
    <source>
        <dbReference type="EMBL" id="ALD15502.1"/>
    </source>
</evidence>
<feature type="domain" description="Aminoacyl-transfer RNA synthetases class-II family profile" evidence="6">
    <location>
        <begin position="17"/>
        <end position="325"/>
    </location>
</feature>
<dbReference type="FunFam" id="3.30.930.10:FF:000017">
    <property type="entry name" value="Elongation factor P--(R)-beta-lysine ligase"/>
    <property type="match status" value="1"/>
</dbReference>
<keyword evidence="3" id="KW-0547">Nucleotide-binding</keyword>
<gene>
    <name evidence="7" type="ORF">IX46_03005</name>
</gene>
<dbReference type="GO" id="GO:0005829">
    <property type="term" value="C:cytosol"/>
    <property type="evidence" value="ECO:0007669"/>
    <property type="project" value="TreeGrafter"/>
</dbReference>
<dbReference type="Gene3D" id="3.30.930.10">
    <property type="entry name" value="Bira Bifunctional Protein, Domain 2"/>
    <property type="match status" value="1"/>
</dbReference>
<dbReference type="EMBL" id="CP009253">
    <property type="protein sequence ID" value="ALD15502.1"/>
    <property type="molecule type" value="Genomic_DNA"/>
</dbReference>
<dbReference type="OrthoDB" id="9762036at2"/>
<dbReference type="PROSITE" id="PS50862">
    <property type="entry name" value="AA_TRNA_LIGASE_II"/>
    <property type="match status" value="1"/>
</dbReference>
<dbReference type="InterPro" id="IPR004525">
    <property type="entry name" value="EpmA"/>
</dbReference>
<proteinExistence type="predicted"/>
<keyword evidence="4" id="KW-0067">ATP-binding</keyword>
<dbReference type="PRINTS" id="PR00982">
    <property type="entry name" value="TRNASYNTHLYS"/>
</dbReference>
<name>A0A0M4HJ01_9GAMM</name>
<comment type="subunit">
    <text evidence="1">Homodimer.</text>
</comment>
<evidence type="ECO:0000256" key="3">
    <source>
        <dbReference type="ARBA" id="ARBA00022741"/>
    </source>
</evidence>
<dbReference type="GO" id="GO:0000049">
    <property type="term" value="F:tRNA binding"/>
    <property type="evidence" value="ECO:0007669"/>
    <property type="project" value="TreeGrafter"/>
</dbReference>
<organism evidence="7 8">
    <name type="scientific">Buchnera aphidicola</name>
    <name type="common">Aphis glycines</name>
    <dbReference type="NCBI Taxonomy" id="1265350"/>
    <lineage>
        <taxon>Bacteria</taxon>
        <taxon>Pseudomonadati</taxon>
        <taxon>Pseudomonadota</taxon>
        <taxon>Gammaproteobacteria</taxon>
        <taxon>Enterobacterales</taxon>
        <taxon>Erwiniaceae</taxon>
        <taxon>Buchnera</taxon>
    </lineage>
</organism>
<dbReference type="STRING" id="1265350.IX46_03005"/>
<dbReference type="NCBIfam" id="NF006828">
    <property type="entry name" value="PRK09350.1"/>
    <property type="match status" value="1"/>
</dbReference>
<keyword evidence="7" id="KW-0030">Aminoacyl-tRNA synthetase</keyword>